<reference evidence="1" key="1">
    <citation type="journal article" date="2014" name="Front. Microbiol.">
        <title>High frequency of phylogenetically diverse reductive dehalogenase-homologous genes in deep subseafloor sedimentary metagenomes.</title>
        <authorList>
            <person name="Kawai M."/>
            <person name="Futagami T."/>
            <person name="Toyoda A."/>
            <person name="Takaki Y."/>
            <person name="Nishi S."/>
            <person name="Hori S."/>
            <person name="Arai W."/>
            <person name="Tsubouchi T."/>
            <person name="Morono Y."/>
            <person name="Uchiyama I."/>
            <person name="Ito T."/>
            <person name="Fujiyama A."/>
            <person name="Inagaki F."/>
            <person name="Takami H."/>
        </authorList>
    </citation>
    <scope>NUCLEOTIDE SEQUENCE</scope>
    <source>
        <strain evidence="1">Expedition CK06-06</strain>
    </source>
</reference>
<proteinExistence type="predicted"/>
<feature type="non-terminal residue" evidence="1">
    <location>
        <position position="1"/>
    </location>
</feature>
<evidence type="ECO:0000313" key="1">
    <source>
        <dbReference type="EMBL" id="GAI90773.1"/>
    </source>
</evidence>
<sequence length="178" mass="20686">GSSRVIILEEHIWDSYEISEIAERYDWYIPLSEQGTPDILFNGLDQRKQGMFFYNEYKNIVDIELTKKAKISIYAEKEVNNSTIILSGSIKNISFSTLNNLRIQGMIFEDREEVELHSLVLDVLKEQEVKSFKPGEIIKFTFTSKELNWLTENKVHGVIFVQSPNSPTKEILQAFFVE</sequence>
<gene>
    <name evidence="1" type="ORF">S12H4_32480</name>
</gene>
<dbReference type="AlphaFoldDB" id="X1SCR7"/>
<dbReference type="EMBL" id="BARW01019050">
    <property type="protein sequence ID" value="GAI90773.1"/>
    <property type="molecule type" value="Genomic_DNA"/>
</dbReference>
<name>X1SCR7_9ZZZZ</name>
<comment type="caution">
    <text evidence="1">The sequence shown here is derived from an EMBL/GenBank/DDBJ whole genome shotgun (WGS) entry which is preliminary data.</text>
</comment>
<protein>
    <submittedName>
        <fullName evidence="1">Uncharacterized protein</fullName>
    </submittedName>
</protein>
<accession>X1SCR7</accession>
<organism evidence="1">
    <name type="scientific">marine sediment metagenome</name>
    <dbReference type="NCBI Taxonomy" id="412755"/>
    <lineage>
        <taxon>unclassified sequences</taxon>
        <taxon>metagenomes</taxon>
        <taxon>ecological metagenomes</taxon>
    </lineage>
</organism>